<evidence type="ECO:0000256" key="1">
    <source>
        <dbReference type="ARBA" id="ARBA00022741"/>
    </source>
</evidence>
<dbReference type="SUPFAM" id="SSF52540">
    <property type="entry name" value="P-loop containing nucleoside triphosphate hydrolases"/>
    <property type="match status" value="1"/>
</dbReference>
<dbReference type="RefSeq" id="WP_307468041.1">
    <property type="nucleotide sequence ID" value="NZ_JAURUR010000014.1"/>
</dbReference>
<dbReference type="Gene3D" id="1.25.40.10">
    <property type="entry name" value="Tetratricopeptide repeat domain"/>
    <property type="match status" value="1"/>
</dbReference>
<accession>A0ABT9MGG6</accession>
<evidence type="ECO:0000313" key="4">
    <source>
        <dbReference type="EMBL" id="MDP9765692.1"/>
    </source>
</evidence>
<proteinExistence type="predicted"/>
<name>A0ABT9MGG6_9DEIO</name>
<dbReference type="Pfam" id="PF03704">
    <property type="entry name" value="BTAD"/>
    <property type="match status" value="1"/>
</dbReference>
<dbReference type="InterPro" id="IPR041664">
    <property type="entry name" value="AAA_16"/>
</dbReference>
<evidence type="ECO:0000259" key="3">
    <source>
        <dbReference type="SMART" id="SM01043"/>
    </source>
</evidence>
<dbReference type="InterPro" id="IPR005158">
    <property type="entry name" value="BTAD"/>
</dbReference>
<reference evidence="4 5" key="1">
    <citation type="submission" date="2023-07" db="EMBL/GenBank/DDBJ databases">
        <title>Genomic Encyclopedia of Type Strains, Phase IV (KMG-IV): sequencing the most valuable type-strain genomes for metagenomic binning, comparative biology and taxonomic classification.</title>
        <authorList>
            <person name="Goeker M."/>
        </authorList>
    </citation>
    <scope>NUCLEOTIDE SEQUENCE [LARGE SCALE GENOMIC DNA]</scope>
    <source>
        <strain evidence="4 5">NIO-1023</strain>
    </source>
</reference>
<evidence type="ECO:0000313" key="5">
    <source>
        <dbReference type="Proteomes" id="UP001232163"/>
    </source>
</evidence>
<dbReference type="GO" id="GO:0003677">
    <property type="term" value="F:DNA binding"/>
    <property type="evidence" value="ECO:0007669"/>
    <property type="project" value="UniProtKB-KW"/>
</dbReference>
<keyword evidence="4" id="KW-0238">DNA-binding</keyword>
<organism evidence="4 5">
    <name type="scientific">Deinococcus enclensis</name>
    <dbReference type="NCBI Taxonomy" id="1049582"/>
    <lineage>
        <taxon>Bacteria</taxon>
        <taxon>Thermotogati</taxon>
        <taxon>Deinococcota</taxon>
        <taxon>Deinococci</taxon>
        <taxon>Deinococcales</taxon>
        <taxon>Deinococcaceae</taxon>
        <taxon>Deinococcus</taxon>
    </lineage>
</organism>
<gene>
    <name evidence="4" type="ORF">QO006_003147</name>
</gene>
<dbReference type="InterPro" id="IPR027417">
    <property type="entry name" value="P-loop_NTPase"/>
</dbReference>
<comment type="caution">
    <text evidence="4">The sequence shown here is derived from an EMBL/GenBank/DDBJ whole genome shotgun (WGS) entry which is preliminary data.</text>
</comment>
<keyword evidence="1" id="KW-0547">Nucleotide-binding</keyword>
<protein>
    <submittedName>
        <fullName evidence="4">DNA-binding SARP family transcriptional activator</fullName>
    </submittedName>
</protein>
<dbReference type="SUPFAM" id="SSF48452">
    <property type="entry name" value="TPR-like"/>
    <property type="match status" value="1"/>
</dbReference>
<keyword evidence="2" id="KW-0067">ATP-binding</keyword>
<dbReference type="PANTHER" id="PTHR16305:SF28">
    <property type="entry name" value="GUANYLATE CYCLASE DOMAIN-CONTAINING PROTEIN"/>
    <property type="match status" value="1"/>
</dbReference>
<dbReference type="InterPro" id="IPR011990">
    <property type="entry name" value="TPR-like_helical_dom_sf"/>
</dbReference>
<feature type="domain" description="Bacterial transcriptional activator" evidence="3">
    <location>
        <begin position="97"/>
        <end position="219"/>
    </location>
</feature>
<dbReference type="PANTHER" id="PTHR16305">
    <property type="entry name" value="TESTICULAR SOLUBLE ADENYLYL CYCLASE"/>
    <property type="match status" value="1"/>
</dbReference>
<dbReference type="Proteomes" id="UP001232163">
    <property type="component" value="Unassembled WGS sequence"/>
</dbReference>
<dbReference type="SMART" id="SM01043">
    <property type="entry name" value="BTAD"/>
    <property type="match status" value="1"/>
</dbReference>
<sequence>MSPSNACWHLKVLGPPQLLGPDGQPQRCDGKLLAALAFLALEGQATRTQLAGLLWPDTPEAGARNNLVHLLRRAEAQWGAALVQIGDILRLAPIVTSDLHGEGEGELLRGVDWSAQPELQDWLLVQRERLNASRTARWRAQAQTLMDAGQLEDALGVTERLYHLNPASEDTLRRRMRLHYLLGRPAEALALYHEGAERLRTEFRTAPLPETQALARDIERGTALPPAAHTGTTPKSPLMNPTLVGREEQWARMEAAWAAGRGIVLSGPPGVGKTRLALDFLDAHGGGMRFQGRLGDAGLPYATHARTYRQVLEAYPHLNLDGAHLQELARILPHLGAPPAPIRDENEKFQFWQAKVQALQAAIAQGLRHMVFDDVQYMDDASIEAGGFVFAHLGWGDPAAPYRTIHIFRQGELSPFQQGLLDAMTAAGLVDLIEVGPLDEAATAQLVGQLQLPHRSGLAADLARYTGGNPLLLLEAARSLREAGDLPRLGGALPLPESAAQVTASRLARLSPAALQVARAAAVLGSDFDLELVAQVLGMPLLETAGAWEELEAAQVMRGSQFEHDLVAEVLLSSLSGAVRRLLHRTVARTLASGAAAPGRVARHWEAGGDAREAAPWFERAAQDAWSTYRTAEALAYGEAAATAYEAAGQPELAGAVRQRMAGGGTPM</sequence>
<dbReference type="Gene3D" id="3.40.50.300">
    <property type="entry name" value="P-loop containing nucleotide triphosphate hydrolases"/>
    <property type="match status" value="1"/>
</dbReference>
<dbReference type="Pfam" id="PF13191">
    <property type="entry name" value="AAA_16"/>
    <property type="match status" value="1"/>
</dbReference>
<dbReference type="EMBL" id="JAURUR010000014">
    <property type="protein sequence ID" value="MDP9765692.1"/>
    <property type="molecule type" value="Genomic_DNA"/>
</dbReference>
<evidence type="ECO:0000256" key="2">
    <source>
        <dbReference type="ARBA" id="ARBA00022840"/>
    </source>
</evidence>
<keyword evidence="5" id="KW-1185">Reference proteome</keyword>